<dbReference type="FunFam" id="2.40.110.10:FF:000001">
    <property type="entry name" value="Acyl-CoA dehydrogenase, mitochondrial"/>
    <property type="match status" value="1"/>
</dbReference>
<organism evidence="11">
    <name type="scientific">Cupriavidus pinatubonensis (strain JMP 134 / LMG 1197)</name>
    <name type="common">Cupriavidus necator (strain JMP 134)</name>
    <dbReference type="NCBI Taxonomy" id="264198"/>
    <lineage>
        <taxon>Bacteria</taxon>
        <taxon>Pseudomonadati</taxon>
        <taxon>Pseudomonadota</taxon>
        <taxon>Betaproteobacteria</taxon>
        <taxon>Burkholderiales</taxon>
        <taxon>Burkholderiaceae</taxon>
        <taxon>Cupriavidus</taxon>
    </lineage>
</organism>
<keyword evidence="7" id="KW-0560">Oxidoreductase</keyword>
<dbReference type="Gene3D" id="1.10.540.10">
    <property type="entry name" value="Acyl-CoA dehydrogenase/oxidase, N-terminal domain"/>
    <property type="match status" value="1"/>
</dbReference>
<evidence type="ECO:0000313" key="11">
    <source>
        <dbReference type="EMBL" id="AAZ65605.1"/>
    </source>
</evidence>
<dbReference type="InterPro" id="IPR046373">
    <property type="entry name" value="Acyl-CoA_Oxase/DH_mid-dom_sf"/>
</dbReference>
<dbReference type="PROSITE" id="PS00072">
    <property type="entry name" value="ACYL_COA_DH_1"/>
    <property type="match status" value="1"/>
</dbReference>
<comment type="pathway">
    <text evidence="2">Amino-acid degradation; L-valine degradation.</text>
</comment>
<evidence type="ECO:0000256" key="2">
    <source>
        <dbReference type="ARBA" id="ARBA00005109"/>
    </source>
</evidence>
<proteinExistence type="inferred from homology"/>
<dbReference type="InterPro" id="IPR006091">
    <property type="entry name" value="Acyl-CoA_Oxase/DH_mid-dom"/>
</dbReference>
<evidence type="ECO:0000256" key="5">
    <source>
        <dbReference type="ARBA" id="ARBA00022630"/>
    </source>
</evidence>
<reference evidence="11" key="1">
    <citation type="submission" date="2005-08" db="EMBL/GenBank/DDBJ databases">
        <title>Complete sequence of a megaplasmid of Ralstonia eutropha JMP134.</title>
        <authorList>
            <person name="Copeland A."/>
            <person name="Lucas S."/>
            <person name="Lapidus A."/>
            <person name="Barry K."/>
            <person name="Detter J.C."/>
            <person name="Glavina T."/>
            <person name="Hammon N."/>
            <person name="Israni S."/>
            <person name="Pitluck S."/>
            <person name="Goltsman E."/>
            <person name="Martinez M."/>
            <person name="Vergez L."/>
            <person name="Larimer F."/>
            <person name="Land M."/>
            <person name="Lykidis A."/>
            <person name="Richardson P."/>
        </authorList>
    </citation>
    <scope>NUCLEOTIDE SEQUENCE [LARGE SCALE GENOMIC DNA]</scope>
    <source>
        <strain evidence="11">JMP134</strain>
        <plasmid evidence="11">megaplasmid</plasmid>
    </source>
</reference>
<dbReference type="OrthoDB" id="9770681at2"/>
<keyword evidence="5" id="KW-0285">Flavoprotein</keyword>
<evidence type="ECO:0000259" key="10">
    <source>
        <dbReference type="Pfam" id="PF02771"/>
    </source>
</evidence>
<dbReference type="AlphaFoldDB" id="Q46MM2"/>
<dbReference type="InterPro" id="IPR013786">
    <property type="entry name" value="AcylCoA_DH/ox_N"/>
</dbReference>
<dbReference type="Pfam" id="PF02770">
    <property type="entry name" value="Acyl-CoA_dh_M"/>
    <property type="match status" value="1"/>
</dbReference>
<accession>Q46MM2</accession>
<dbReference type="InterPro" id="IPR009100">
    <property type="entry name" value="AcylCoA_DH/oxidase_NM_dom_sf"/>
</dbReference>
<evidence type="ECO:0000256" key="4">
    <source>
        <dbReference type="ARBA" id="ARBA00022456"/>
    </source>
</evidence>
<evidence type="ECO:0000256" key="7">
    <source>
        <dbReference type="ARBA" id="ARBA00023002"/>
    </source>
</evidence>
<keyword evidence="4" id="KW-0101">Branched-chain amino acid catabolism</keyword>
<feature type="domain" description="Acyl-CoA dehydrogenase/oxidase N-terminal" evidence="10">
    <location>
        <begin position="7"/>
        <end position="116"/>
    </location>
</feature>
<protein>
    <submittedName>
        <fullName evidence="11">Acyl-CoA dehydrogenase, C-terminal:Acyl-CoA dehydrogenase, central region:Acyl-CoA dehydrogenase, N-terminal</fullName>
    </submittedName>
</protein>
<dbReference type="Pfam" id="PF00441">
    <property type="entry name" value="Acyl-CoA_dh_1"/>
    <property type="match status" value="1"/>
</dbReference>
<keyword evidence="6" id="KW-0274">FAD</keyword>
<dbReference type="InterPro" id="IPR036250">
    <property type="entry name" value="AcylCo_DH-like_C"/>
</dbReference>
<geneLocation type="plasmid" evidence="11">
    <name>megaplasmid</name>
</geneLocation>
<comment type="cofactor">
    <cofactor evidence="1">
        <name>FAD</name>
        <dbReference type="ChEBI" id="CHEBI:57692"/>
    </cofactor>
</comment>
<dbReference type="InterPro" id="IPR037069">
    <property type="entry name" value="AcylCoA_DH/ox_N_sf"/>
</dbReference>
<evidence type="ECO:0000259" key="9">
    <source>
        <dbReference type="Pfam" id="PF02770"/>
    </source>
</evidence>
<evidence type="ECO:0000259" key="8">
    <source>
        <dbReference type="Pfam" id="PF00441"/>
    </source>
</evidence>
<feature type="domain" description="Acyl-CoA dehydrogenase/oxidase C-terminal" evidence="8">
    <location>
        <begin position="227"/>
        <end position="376"/>
    </location>
</feature>
<feature type="domain" description="Acyl-CoA oxidase/dehydrogenase middle" evidence="9">
    <location>
        <begin position="120"/>
        <end position="215"/>
    </location>
</feature>
<evidence type="ECO:0000256" key="3">
    <source>
        <dbReference type="ARBA" id="ARBA00009347"/>
    </source>
</evidence>
<dbReference type="Gene3D" id="2.40.110.10">
    <property type="entry name" value="Butyryl-CoA Dehydrogenase, subunit A, domain 2"/>
    <property type="match status" value="1"/>
</dbReference>
<dbReference type="GO" id="GO:0009083">
    <property type="term" value="P:branched-chain amino acid catabolic process"/>
    <property type="evidence" value="ECO:0007669"/>
    <property type="project" value="UniProtKB-KW"/>
</dbReference>
<dbReference type="SUPFAM" id="SSF47203">
    <property type="entry name" value="Acyl-CoA dehydrogenase C-terminal domain-like"/>
    <property type="match status" value="1"/>
</dbReference>
<dbReference type="FunFam" id="1.20.140.10:FF:000001">
    <property type="entry name" value="Acyl-CoA dehydrogenase"/>
    <property type="match status" value="1"/>
</dbReference>
<dbReference type="PIRSF" id="PIRSF016578">
    <property type="entry name" value="HsaA"/>
    <property type="match status" value="1"/>
</dbReference>
<dbReference type="PANTHER" id="PTHR43884:SF12">
    <property type="entry name" value="ISOVALERYL-COA DEHYDROGENASE, MITOCHONDRIAL-RELATED"/>
    <property type="match status" value="1"/>
</dbReference>
<dbReference type="Gene3D" id="1.20.140.10">
    <property type="entry name" value="Butyryl-CoA Dehydrogenase, subunit A, domain 3"/>
    <property type="match status" value="1"/>
</dbReference>
<dbReference type="PANTHER" id="PTHR43884">
    <property type="entry name" value="ACYL-COA DEHYDROGENASE"/>
    <property type="match status" value="1"/>
</dbReference>
<keyword evidence="11" id="KW-0614">Plasmid</keyword>
<comment type="similarity">
    <text evidence="3">Belongs to the acyl-CoA dehydrogenase family.</text>
</comment>
<evidence type="ECO:0000256" key="6">
    <source>
        <dbReference type="ARBA" id="ARBA00022827"/>
    </source>
</evidence>
<dbReference type="GO" id="GO:0050660">
    <property type="term" value="F:flavin adenine dinucleotide binding"/>
    <property type="evidence" value="ECO:0007669"/>
    <property type="project" value="InterPro"/>
</dbReference>
<sequence length="378" mass="41752">MDFRLSDDSLAMQASTQKVVNDLLRYEPHFHETNEVHADVDTTLREMGYYGLSIPEEFGGTPVDKVTLALVQMELARMPPQFWPSIRNALGPIPQLLLLHGTSAQKDEWLPRIAAGVTACFALTEPDAGSDIGAMRTTAVKSGNQWVLNGAKTYISNAERGDVFLVFAKTDKNKGRDGVSAFLVEPKTAGFSMSAPIRTMGFMTNGVYGLTFDNCKIPADNLLGEENRGFYYAVSGLNEARVNVGCQALGGSQIAFEHALQYSKDRVTFGQPLSTHQVLQHMLADMAMEQHAARMLLLEAAWGLQTGVDVRLKSSYAKVFCTEVANRIADKALQIFGGAGYIKGMVVERVYRELRVMRIFEGANEIQRNMIAKQLLRE</sequence>
<dbReference type="InterPro" id="IPR006089">
    <property type="entry name" value="Acyl-CoA_DH_CS"/>
</dbReference>
<dbReference type="SUPFAM" id="SSF56645">
    <property type="entry name" value="Acyl-CoA dehydrogenase NM domain-like"/>
    <property type="match status" value="1"/>
</dbReference>
<evidence type="ECO:0000256" key="1">
    <source>
        <dbReference type="ARBA" id="ARBA00001974"/>
    </source>
</evidence>
<dbReference type="eggNOG" id="COG1960">
    <property type="taxonomic scope" value="Bacteria"/>
</dbReference>
<gene>
    <name evidence="11" type="ordered locus">Reut_C6302</name>
</gene>
<dbReference type="EMBL" id="CP000092">
    <property type="protein sequence ID" value="AAZ65605.1"/>
    <property type="molecule type" value="Genomic_DNA"/>
</dbReference>
<dbReference type="GO" id="GO:0003995">
    <property type="term" value="F:acyl-CoA dehydrogenase activity"/>
    <property type="evidence" value="ECO:0007669"/>
    <property type="project" value="InterPro"/>
</dbReference>
<dbReference type="HOGENOM" id="CLU_018204_0_1_4"/>
<name>Q46MM2_CUPPJ</name>
<dbReference type="Pfam" id="PF02771">
    <property type="entry name" value="Acyl-CoA_dh_N"/>
    <property type="match status" value="1"/>
</dbReference>
<dbReference type="InterPro" id="IPR009075">
    <property type="entry name" value="AcylCo_DH/oxidase_C"/>
</dbReference>
<dbReference type="KEGG" id="reu:Reut_C6302"/>